<dbReference type="InterPro" id="IPR015406">
    <property type="entry name" value="GpJ_CSF"/>
</dbReference>
<accession>A0AB33WLW3</accession>
<evidence type="ECO:0000313" key="2">
    <source>
        <dbReference type="EMBL" id="EIM14087.1"/>
    </source>
</evidence>
<sequence length="325" mass="34959">MQSRDYVPGVSGWKFVGGGAFEINAKSITVGGLNKAPERQVVSVEVCSYSKYDLPKNAANLLQFMQAELQKVPEEFRHAAEFEEFDTNYGDDSFNPRLFLSYSRFETEEELADRIEKSKVAGTCIKIEDGVATFIQDGVTRIRIGNLEKAAQPEPFIVIDGVTYISEAEVERASITNAKIIAGLAEPVRQGGFFSGGYTGDGPENGSGVIAPGTDRLSDMWSVKMEATADGKYVASGLGLGIESQFLVEAGRLAIKSSVGNAPQPGDALKAGGVTSMLDAMASTINETPLGKDLLSEINKPKAIADQVRDVIRVELRPGGMLHLR</sequence>
<gene>
    <name evidence="2" type="ORF">PchlO6_2135</name>
</gene>
<proteinExistence type="predicted"/>
<evidence type="ECO:0000259" key="1">
    <source>
        <dbReference type="Pfam" id="PF09327"/>
    </source>
</evidence>
<comment type="caution">
    <text evidence="2">The sequence shown here is derived from an EMBL/GenBank/DDBJ whole genome shotgun (WGS) entry which is preliminary data.</text>
</comment>
<dbReference type="Pfam" id="PF09327">
    <property type="entry name" value="Phage_Tail_Tip"/>
    <property type="match status" value="1"/>
</dbReference>
<reference evidence="2 3" key="1">
    <citation type="journal article" date="2012" name="PLoS Genet.">
        <title>Comparative Genomics of Plant-Associated Pseudomonas spp.: Insights into Diversity and Inheritance of Traits Involved in Multitrophic Interactions.</title>
        <authorList>
            <person name="Loper J.E."/>
            <person name="Hassan K.A."/>
            <person name="Mavrodi D.V."/>
            <person name="Davis E.W.II."/>
            <person name="Lim C.K."/>
            <person name="Shaffer B.T."/>
            <person name="Elbourne L.D."/>
            <person name="Stockwell V.O."/>
            <person name="Hartney S.L."/>
            <person name="Breakwell K."/>
            <person name="Henkels M.D."/>
            <person name="Tetu S.G."/>
            <person name="Rangel L.I."/>
            <person name="Kidarsa T.A."/>
            <person name="Wilson N.L."/>
            <person name="van de Mortel J.E."/>
            <person name="Song C."/>
            <person name="Blumhagen R."/>
            <person name="Radune D."/>
            <person name="Hostetler J.B."/>
            <person name="Brinkac L.M."/>
            <person name="Durkin A.S."/>
            <person name="Kluepfel D.A."/>
            <person name="Wechter W.P."/>
            <person name="Anderson A.J."/>
            <person name="Kim Y.C."/>
            <person name="Pierson L.S.III."/>
            <person name="Pierson E.A."/>
            <person name="Lindow S.E."/>
            <person name="Kobayashi D.Y."/>
            <person name="Raaijmakers J.M."/>
            <person name="Weller D.M."/>
            <person name="Thomashow L.S."/>
            <person name="Allen A.E."/>
            <person name="Paulsen I.T."/>
        </authorList>
    </citation>
    <scope>NUCLEOTIDE SEQUENCE [LARGE SCALE GENOMIC DNA]</scope>
    <source>
        <strain evidence="2 3">O6</strain>
    </source>
</reference>
<evidence type="ECO:0000313" key="3">
    <source>
        <dbReference type="Proteomes" id="UP000003790"/>
    </source>
</evidence>
<name>A0AB33WLW3_9PSED</name>
<dbReference type="Proteomes" id="UP000003790">
    <property type="component" value="Chromosome"/>
</dbReference>
<dbReference type="EMBL" id="AHOT01000027">
    <property type="protein sequence ID" value="EIM14087.1"/>
    <property type="molecule type" value="Genomic_DNA"/>
</dbReference>
<dbReference type="AlphaFoldDB" id="A0AB33WLW3"/>
<protein>
    <submittedName>
        <fullName evidence="2">Bacteriophage host specificity protein</fullName>
    </submittedName>
</protein>
<dbReference type="RefSeq" id="WP_009048031.1">
    <property type="nucleotide sequence ID" value="NZ_CM001490.1"/>
</dbReference>
<organism evidence="2 3">
    <name type="scientific">Pseudomonas chlororaphis O6</name>
    <dbReference type="NCBI Taxonomy" id="1037915"/>
    <lineage>
        <taxon>Bacteria</taxon>
        <taxon>Pseudomonadati</taxon>
        <taxon>Pseudomonadota</taxon>
        <taxon>Gammaproteobacteria</taxon>
        <taxon>Pseudomonadales</taxon>
        <taxon>Pseudomonadaceae</taxon>
        <taxon>Pseudomonas</taxon>
    </lineage>
</organism>
<feature type="domain" description="Tip attachment protein J central straight fiber" evidence="1">
    <location>
        <begin position="216"/>
        <end position="261"/>
    </location>
</feature>